<dbReference type="InterPro" id="IPR005625">
    <property type="entry name" value="PepSY-ass_TM"/>
</dbReference>
<keyword evidence="1" id="KW-0472">Membrane</keyword>
<feature type="transmembrane region" description="Helical" evidence="1">
    <location>
        <begin position="200"/>
        <end position="222"/>
    </location>
</feature>
<proteinExistence type="predicted"/>
<dbReference type="PANTHER" id="PTHR34219:SF9">
    <property type="entry name" value="IRON-REGULATED INNER MEMBRANE PROTEIN"/>
    <property type="match status" value="1"/>
</dbReference>
<feature type="transmembrane region" description="Helical" evidence="1">
    <location>
        <begin position="434"/>
        <end position="452"/>
    </location>
</feature>
<evidence type="ECO:0000313" key="3">
    <source>
        <dbReference type="Proteomes" id="UP000294832"/>
    </source>
</evidence>
<reference evidence="2 3" key="1">
    <citation type="submission" date="2019-03" db="EMBL/GenBank/DDBJ databases">
        <title>Freshwater and sediment microbial communities from various areas in North America, analyzing microbe dynamics in response to fracking.</title>
        <authorList>
            <person name="Lamendella R."/>
        </authorList>
    </citation>
    <scope>NUCLEOTIDE SEQUENCE [LARGE SCALE GENOMIC DNA]</scope>
    <source>
        <strain evidence="2 3">74A</strain>
    </source>
</reference>
<dbReference type="RefSeq" id="WP_133038197.1">
    <property type="nucleotide sequence ID" value="NZ_SLWF01000005.1"/>
</dbReference>
<evidence type="ECO:0000256" key="1">
    <source>
        <dbReference type="SAM" id="Phobius"/>
    </source>
</evidence>
<evidence type="ECO:0000313" key="2">
    <source>
        <dbReference type="EMBL" id="TCN87022.1"/>
    </source>
</evidence>
<keyword evidence="1" id="KW-1133">Transmembrane helix</keyword>
<feature type="transmembrane region" description="Helical" evidence="1">
    <location>
        <begin position="395"/>
        <end position="422"/>
    </location>
</feature>
<name>A0A4R2FM83_9GAMM</name>
<feature type="transmembrane region" description="Helical" evidence="1">
    <location>
        <begin position="14"/>
        <end position="38"/>
    </location>
</feature>
<keyword evidence="1" id="KW-0812">Transmembrane</keyword>
<feature type="transmembrane region" description="Helical" evidence="1">
    <location>
        <begin position="153"/>
        <end position="179"/>
    </location>
</feature>
<protein>
    <submittedName>
        <fullName evidence="2">Putative iron-regulated membrane protein</fullName>
    </submittedName>
</protein>
<feature type="transmembrane region" description="Helical" evidence="1">
    <location>
        <begin position="486"/>
        <end position="509"/>
    </location>
</feature>
<keyword evidence="3" id="KW-1185">Reference proteome</keyword>
<dbReference type="OrthoDB" id="9776609at2"/>
<feature type="transmembrane region" description="Helical" evidence="1">
    <location>
        <begin position="353"/>
        <end position="374"/>
    </location>
</feature>
<accession>A0A4R2FM83</accession>
<dbReference type="PANTHER" id="PTHR34219">
    <property type="entry name" value="IRON-REGULATED INNER MEMBRANE PROTEIN-RELATED"/>
    <property type="match status" value="1"/>
</dbReference>
<dbReference type="Proteomes" id="UP000294832">
    <property type="component" value="Unassembled WGS sequence"/>
</dbReference>
<feature type="transmembrane region" description="Helical" evidence="1">
    <location>
        <begin position="459"/>
        <end position="480"/>
    </location>
</feature>
<comment type="caution">
    <text evidence="2">The sequence shown here is derived from an EMBL/GenBank/DDBJ whole genome shotgun (WGS) entry which is preliminary data.</text>
</comment>
<dbReference type="AlphaFoldDB" id="A0A4R2FM83"/>
<organism evidence="2 3">
    <name type="scientific">Shewanella fodinae</name>
    <dbReference type="NCBI Taxonomy" id="552357"/>
    <lineage>
        <taxon>Bacteria</taxon>
        <taxon>Pseudomonadati</taxon>
        <taxon>Pseudomonadota</taxon>
        <taxon>Gammaproteobacteria</taxon>
        <taxon>Alteromonadales</taxon>
        <taxon>Shewanellaceae</taxon>
        <taxon>Shewanella</taxon>
    </lineage>
</organism>
<gene>
    <name evidence="2" type="ORF">EDC91_10524</name>
</gene>
<dbReference type="Pfam" id="PF03929">
    <property type="entry name" value="PepSY_TM"/>
    <property type="match status" value="1"/>
</dbReference>
<dbReference type="EMBL" id="SLWF01000005">
    <property type="protein sequence ID" value="TCN87022.1"/>
    <property type="molecule type" value="Genomic_DNA"/>
</dbReference>
<sequence>MQIRSDILRIYQKVHLWTGITAGILLFICFFAGALTMFKPQLSAWASPPTSILPQIATAQVDELLQQALEQHPEIAKGFTLHLDDDKYAPLTWYSHGGGRGLNLNAEQWQATLDEHGQLLTQKVQPSQLGTLIDQLHRTAGIPGNLGHEQLGVLVMGVASILYFMALISGVIFLLPTLVKTLFALRQKKGPSRFWLDSHNLLGITALPFHIVIAITVVVFAFHDVFYDALGEFVYGKTPGFSRGAPLVQPLNITHLPPIREIIATANQHAPGYEARTLTFMGLDTPRPAVRIEMYNEQALMRGPLADFLSLQPYSLETQFSTFSPTAAGTWGRIVAVFFGLHFGSFGGMPGRWLYFFMGLSGAMLFYSGNLLWLEKRRQQQKGTELPQQPRKVRLMAAATVGCCLGAMVAVAITMLLGKWLYSWVPNINYSYLWSYYLCFAAAVLYSFWRGAARAAIHLLRIGALACIAMPLTSMLATYAPSLGIWAPHTLTTLMVDLVALLFAFGFLYSARLTQQRAVNGPADSIWAITDKQNSAAPASRMSVY</sequence>